<dbReference type="CDD" id="cd00060">
    <property type="entry name" value="FHA"/>
    <property type="match status" value="1"/>
</dbReference>
<dbReference type="RefSeq" id="WP_202662125.1">
    <property type="nucleotide sequence ID" value="NZ_JAESVP010000009.1"/>
</dbReference>
<dbReference type="PROSITE" id="PS50006">
    <property type="entry name" value="FHA_DOMAIN"/>
    <property type="match status" value="1"/>
</dbReference>
<dbReference type="SUPFAM" id="SSF49879">
    <property type="entry name" value="SMAD/FHA domain"/>
    <property type="match status" value="1"/>
</dbReference>
<reference evidence="3" key="1">
    <citation type="submission" date="2021-01" db="EMBL/GenBank/DDBJ databases">
        <title>Genome seq and assembly of Tabrizicola sp. KVB23.</title>
        <authorList>
            <person name="Chhetri G."/>
        </authorList>
    </citation>
    <scope>NUCLEOTIDE SEQUENCE</scope>
    <source>
        <strain evidence="3">KVB23</strain>
    </source>
</reference>
<feature type="region of interest" description="Disordered" evidence="1">
    <location>
        <begin position="124"/>
        <end position="157"/>
    </location>
</feature>
<dbReference type="InterPro" id="IPR046883">
    <property type="entry name" value="T6SS_FHA_C"/>
</dbReference>
<dbReference type="InterPro" id="IPR000253">
    <property type="entry name" value="FHA_dom"/>
</dbReference>
<evidence type="ECO:0000313" key="4">
    <source>
        <dbReference type="Proteomes" id="UP000619033"/>
    </source>
</evidence>
<dbReference type="AlphaFoldDB" id="A0A8J7SWD9"/>
<evidence type="ECO:0000256" key="1">
    <source>
        <dbReference type="SAM" id="MobiDB-lite"/>
    </source>
</evidence>
<dbReference type="Pfam" id="PF20232">
    <property type="entry name" value="T6SS_FHA_C"/>
    <property type="match status" value="1"/>
</dbReference>
<dbReference type="Gene3D" id="2.60.200.20">
    <property type="match status" value="1"/>
</dbReference>
<keyword evidence="4" id="KW-1185">Reference proteome</keyword>
<protein>
    <submittedName>
        <fullName evidence="3">Type VI secretion system-associated FHA domain protein TagH</fullName>
    </submittedName>
</protein>
<accession>A0A8J7SWD9</accession>
<organism evidence="3 4">
    <name type="scientific">Fuscibacter oryzae</name>
    <dbReference type="NCBI Taxonomy" id="2803939"/>
    <lineage>
        <taxon>Bacteria</taxon>
        <taxon>Pseudomonadati</taxon>
        <taxon>Pseudomonadota</taxon>
        <taxon>Alphaproteobacteria</taxon>
        <taxon>Rhodobacterales</taxon>
        <taxon>Paracoccaceae</taxon>
        <taxon>Fuscibacter</taxon>
    </lineage>
</organism>
<dbReference type="EMBL" id="JAESVP010000009">
    <property type="protein sequence ID" value="MBL4929581.1"/>
    <property type="molecule type" value="Genomic_DNA"/>
</dbReference>
<dbReference type="InterPro" id="IPR008984">
    <property type="entry name" value="SMAD_FHA_dom_sf"/>
</dbReference>
<proteinExistence type="predicted"/>
<gene>
    <name evidence="3" type="primary">tagH</name>
    <name evidence="3" type="ORF">JI744_15860</name>
</gene>
<dbReference type="Pfam" id="PF00498">
    <property type="entry name" value="FHA"/>
    <property type="match status" value="1"/>
</dbReference>
<sequence>MKITLRIENFDSLPDGGPLEFTVTGRGFEAGRGSEMDWTLPDPNRRISSRHFEVALRDRQFWLNDLSANGTFLYGQNLRISSPHLLSHNDRLQVGHYIIRVMIDIPAPAPSPFAAMPAMHVGHAGGASGSPFDAAPPPPAPAGDPWSMLPTPAPMPTPMPAPNRAPMPLAGQFGDSFLQPPAPPVTAPPGGMGGAAAAQPAPPPMPAAEPFALRQPVVATPLPPQAPATTATADGAALLDAICRGAGLPEGSLAAADSVMLGEEIGKCLRIATQELMALLGARAAAKQFVKSSSRTMIGGLNNSPLKFKPTPAEAMQTMFVQKSESYLNSTASFQQGFDDIKRHQTAVYAAMQPALARLLEDLSPESIEERASGGLMSSKKASAWDLFVARWDAKTHPYENGMLDVFLAYFSDAYDDAVKKTGG</sequence>
<feature type="domain" description="FHA" evidence="2">
    <location>
        <begin position="28"/>
        <end position="78"/>
    </location>
</feature>
<evidence type="ECO:0000313" key="3">
    <source>
        <dbReference type="EMBL" id="MBL4929581.1"/>
    </source>
</evidence>
<dbReference type="NCBIfam" id="TIGR03354">
    <property type="entry name" value="VI_FHA"/>
    <property type="match status" value="1"/>
</dbReference>
<dbReference type="InterPro" id="IPR017735">
    <property type="entry name" value="T6SS_FHA"/>
</dbReference>
<dbReference type="Proteomes" id="UP000619033">
    <property type="component" value="Unassembled WGS sequence"/>
</dbReference>
<name>A0A8J7SWD9_9RHOB</name>
<evidence type="ECO:0000259" key="2">
    <source>
        <dbReference type="PROSITE" id="PS50006"/>
    </source>
</evidence>
<feature type="region of interest" description="Disordered" evidence="1">
    <location>
        <begin position="181"/>
        <end position="203"/>
    </location>
</feature>
<comment type="caution">
    <text evidence="3">The sequence shown here is derived from an EMBL/GenBank/DDBJ whole genome shotgun (WGS) entry which is preliminary data.</text>
</comment>